<accession>A0A8H3J6Z7</accession>
<organism evidence="2 3">
    <name type="scientific">Imshaugia aleurites</name>
    <dbReference type="NCBI Taxonomy" id="172621"/>
    <lineage>
        <taxon>Eukaryota</taxon>
        <taxon>Fungi</taxon>
        <taxon>Dikarya</taxon>
        <taxon>Ascomycota</taxon>
        <taxon>Pezizomycotina</taxon>
        <taxon>Lecanoromycetes</taxon>
        <taxon>OSLEUM clade</taxon>
        <taxon>Lecanoromycetidae</taxon>
        <taxon>Lecanorales</taxon>
        <taxon>Lecanorineae</taxon>
        <taxon>Parmeliaceae</taxon>
        <taxon>Imshaugia</taxon>
    </lineage>
</organism>
<gene>
    <name evidence="2" type="ORF">IMSHALPRED_003119</name>
</gene>
<evidence type="ECO:0000313" key="3">
    <source>
        <dbReference type="Proteomes" id="UP000664534"/>
    </source>
</evidence>
<feature type="region of interest" description="Disordered" evidence="1">
    <location>
        <begin position="275"/>
        <end position="298"/>
    </location>
</feature>
<dbReference type="AlphaFoldDB" id="A0A8H3J6Z7"/>
<evidence type="ECO:0000313" key="2">
    <source>
        <dbReference type="EMBL" id="CAF9941961.1"/>
    </source>
</evidence>
<protein>
    <submittedName>
        <fullName evidence="2">Uncharacterized protein</fullName>
    </submittedName>
</protein>
<dbReference type="EMBL" id="CAJPDT010000162">
    <property type="protein sequence ID" value="CAF9941961.1"/>
    <property type="molecule type" value="Genomic_DNA"/>
</dbReference>
<name>A0A8H3J6Z7_9LECA</name>
<dbReference type="Proteomes" id="UP000664534">
    <property type="component" value="Unassembled WGS sequence"/>
</dbReference>
<proteinExistence type="predicted"/>
<keyword evidence="3" id="KW-1185">Reference proteome</keyword>
<evidence type="ECO:0000256" key="1">
    <source>
        <dbReference type="SAM" id="MobiDB-lite"/>
    </source>
</evidence>
<comment type="caution">
    <text evidence="2">The sequence shown here is derived from an EMBL/GenBank/DDBJ whole genome shotgun (WGS) entry which is preliminary data.</text>
</comment>
<reference evidence="2" key="1">
    <citation type="submission" date="2021-03" db="EMBL/GenBank/DDBJ databases">
        <authorList>
            <person name="Tagirdzhanova G."/>
        </authorList>
    </citation>
    <scope>NUCLEOTIDE SEQUENCE</scope>
</reference>
<sequence length="298" mass="34621">MAATYMGLDLEVRQMIHELCLVQPDELIPFPASYEYESSKPWIELLFVNKQISEEAAQVFYGKNTWRISDSAAKTRSHKKGPKSRPLLWETHLHSMRHITIVLDSRAVEPAEVEKVTKNHFTDAELSLVARKYDPDSFTDSVYSDTDNEEESEIKKSRYTHYHKELTGLLRQQWGKKLRTLEELDDLKSLEVDLTNIFCPRIHCRPIKIVCGLLEKYVPYPNDFLGWYVTLTGMEAGKEAKKAHDRMFLCEYCTLGEDEDGRRWPHCWRQNGDVESDEYVEESDVEESDGDAEESDSD</sequence>
<dbReference type="OrthoDB" id="62952at2759"/>